<dbReference type="EMBL" id="JAWCUI010000001">
    <property type="protein sequence ID" value="KAL1903677.1"/>
    <property type="molecule type" value="Genomic_DNA"/>
</dbReference>
<reference evidence="2 3" key="1">
    <citation type="journal article" date="2024" name="IMA Fungus">
        <title>IMA Genome - F19 : A genome assembly and annotation guide to empower mycologists, including annotated draft genome sequences of Ceratocystis pirilliformis, Diaporthe australafricana, Fusarium ophioides, Paecilomyces lecythidis, and Sporothrix stenoceras.</title>
        <authorList>
            <person name="Aylward J."/>
            <person name="Wilson A.M."/>
            <person name="Visagie C.M."/>
            <person name="Spraker J."/>
            <person name="Barnes I."/>
            <person name="Buitendag C."/>
            <person name="Ceriani C."/>
            <person name="Del Mar Angel L."/>
            <person name="du Plessis D."/>
            <person name="Fuchs T."/>
            <person name="Gasser K."/>
            <person name="Kramer D."/>
            <person name="Li W."/>
            <person name="Munsamy K."/>
            <person name="Piso A."/>
            <person name="Price J.L."/>
            <person name="Sonnekus B."/>
            <person name="Thomas C."/>
            <person name="van der Nest A."/>
            <person name="van Dijk A."/>
            <person name="van Heerden A."/>
            <person name="van Vuuren N."/>
            <person name="Yilmaz N."/>
            <person name="Duong T.A."/>
            <person name="van der Merwe N.A."/>
            <person name="Wingfield M.J."/>
            <person name="Wingfield B.D."/>
        </authorList>
    </citation>
    <scope>NUCLEOTIDE SEQUENCE [LARGE SCALE GENOMIC DNA]</scope>
    <source>
        <strain evidence="2 3">CMW 5346</strain>
    </source>
</reference>
<feature type="compositionally biased region" description="Polar residues" evidence="1">
    <location>
        <begin position="331"/>
        <end position="346"/>
    </location>
</feature>
<evidence type="ECO:0000256" key="1">
    <source>
        <dbReference type="SAM" id="MobiDB-lite"/>
    </source>
</evidence>
<feature type="region of interest" description="Disordered" evidence="1">
    <location>
        <begin position="1"/>
        <end position="22"/>
    </location>
</feature>
<dbReference type="Proteomes" id="UP001583186">
    <property type="component" value="Unassembled WGS sequence"/>
</dbReference>
<feature type="compositionally biased region" description="Basic and acidic residues" evidence="1">
    <location>
        <begin position="288"/>
        <end position="302"/>
    </location>
</feature>
<feature type="region of interest" description="Disordered" evidence="1">
    <location>
        <begin position="327"/>
        <end position="347"/>
    </location>
</feature>
<feature type="region of interest" description="Disordered" evidence="1">
    <location>
        <begin position="192"/>
        <end position="216"/>
    </location>
</feature>
<proteinExistence type="predicted"/>
<feature type="compositionally biased region" description="Polar residues" evidence="1">
    <location>
        <begin position="68"/>
        <end position="79"/>
    </location>
</feature>
<evidence type="ECO:0000313" key="2">
    <source>
        <dbReference type="EMBL" id="KAL1903677.1"/>
    </source>
</evidence>
<evidence type="ECO:0000313" key="3">
    <source>
        <dbReference type="Proteomes" id="UP001583186"/>
    </source>
</evidence>
<keyword evidence="3" id="KW-1185">Reference proteome</keyword>
<feature type="compositionally biased region" description="Low complexity" evidence="1">
    <location>
        <begin position="273"/>
        <end position="287"/>
    </location>
</feature>
<organism evidence="2 3">
    <name type="scientific">Sporothrix stenoceras</name>
    <dbReference type="NCBI Taxonomy" id="5173"/>
    <lineage>
        <taxon>Eukaryota</taxon>
        <taxon>Fungi</taxon>
        <taxon>Dikarya</taxon>
        <taxon>Ascomycota</taxon>
        <taxon>Pezizomycotina</taxon>
        <taxon>Sordariomycetes</taxon>
        <taxon>Sordariomycetidae</taxon>
        <taxon>Ophiostomatales</taxon>
        <taxon>Ophiostomataceae</taxon>
        <taxon>Sporothrix</taxon>
    </lineage>
</organism>
<gene>
    <name evidence="2" type="ORF">Sste5346_000306</name>
</gene>
<comment type="caution">
    <text evidence="2">The sequence shown here is derived from an EMBL/GenBank/DDBJ whole genome shotgun (WGS) entry which is preliminary data.</text>
</comment>
<name>A0ABR3ZUM1_9PEZI</name>
<feature type="compositionally biased region" description="Low complexity" evidence="1">
    <location>
        <begin position="200"/>
        <end position="213"/>
    </location>
</feature>
<accession>A0ABR3ZUM1</accession>
<feature type="region of interest" description="Disordered" evidence="1">
    <location>
        <begin position="41"/>
        <end position="92"/>
    </location>
</feature>
<sequence>MAAKSYNQSLTSSSSSSSASYRHRHLPLAPLLSILTLNKDQPSAQRETELSRNAPPSSRGTFLGDAAPSSTLSPQTPQTPMGPAMPASHTVPSTSWLSLDDSCDDGNDHPLDFHIDCDSVCETTASTALETATIAATTLCGDERTITSSDGDASTVRGILVPAHPLTDFSNLLGMRSAAALARSIVTQDSNSTIRQTIGSRSSNITDDTSSSSFVLDPSRLSHATTVDHGLDDDDLYGWEAELEHRKSNSCSVAARPSIVDDLRRSVNKKNHSNSSSSSNSVISLSSERGEAVGRRRGEGQTRRRSFFQRVFSGKGPAHLGVKEAHCPNLPKSSPTTSVTTASGPSTIPRVAPQVSLPSEQFPSVPQLTTLLSDYTTMRDSNRL</sequence>
<feature type="compositionally biased region" description="Low complexity" evidence="1">
    <location>
        <begin position="1"/>
        <end position="20"/>
    </location>
</feature>
<protein>
    <submittedName>
        <fullName evidence="2">Uncharacterized protein</fullName>
    </submittedName>
</protein>
<feature type="region of interest" description="Disordered" evidence="1">
    <location>
        <begin position="266"/>
        <end position="306"/>
    </location>
</feature>